<evidence type="ECO:0000313" key="1">
    <source>
        <dbReference type="EMBL" id="MBC5723475.1"/>
    </source>
</evidence>
<organism evidence="1 2">
    <name type="scientific">Flintibacter hominis</name>
    <dbReference type="NCBI Taxonomy" id="2763048"/>
    <lineage>
        <taxon>Bacteria</taxon>
        <taxon>Bacillati</taxon>
        <taxon>Bacillota</taxon>
        <taxon>Clostridia</taxon>
        <taxon>Eubacteriales</taxon>
        <taxon>Flintibacter</taxon>
    </lineage>
</organism>
<keyword evidence="2" id="KW-1185">Reference proteome</keyword>
<dbReference type="RefSeq" id="WP_147571973.1">
    <property type="nucleotide sequence ID" value="NZ_JACOPO010000009.1"/>
</dbReference>
<dbReference type="Proteomes" id="UP000628736">
    <property type="component" value="Unassembled WGS sequence"/>
</dbReference>
<dbReference type="EMBL" id="JACOPO010000009">
    <property type="protein sequence ID" value="MBC5723475.1"/>
    <property type="molecule type" value="Genomic_DNA"/>
</dbReference>
<evidence type="ECO:0000313" key="2">
    <source>
        <dbReference type="Proteomes" id="UP000628736"/>
    </source>
</evidence>
<sequence length="179" mass="20439">MEQRMEMVGGGTLLLRQEGPRVRLEAERPSDGRGLYKVWLHGDRGGKLLLGTLVPEGDRLRLSRTLSVGELERAGCWPDFRVEAPLAFTFSEERGGRWYCEQHPDRLVSDPVLRGQLRSPMPCRRGREGFWLAAPFRTNAPVPMNALFCLARLERLEGGPHLVWEFDGEGRPKRPHNRE</sequence>
<dbReference type="AlphaFoldDB" id="A0A8J6IYV5"/>
<reference evidence="1" key="1">
    <citation type="submission" date="2020-08" db="EMBL/GenBank/DDBJ databases">
        <title>Genome public.</title>
        <authorList>
            <person name="Liu C."/>
            <person name="Sun Q."/>
        </authorList>
    </citation>
    <scope>NUCLEOTIDE SEQUENCE</scope>
    <source>
        <strain evidence="1">NSJ-23</strain>
    </source>
</reference>
<gene>
    <name evidence="1" type="ORF">H8S11_11715</name>
</gene>
<accession>A0A8J6IYV5</accession>
<proteinExistence type="predicted"/>
<comment type="caution">
    <text evidence="1">The sequence shown here is derived from an EMBL/GenBank/DDBJ whole genome shotgun (WGS) entry which is preliminary data.</text>
</comment>
<name>A0A8J6IYV5_9FIRM</name>
<protein>
    <submittedName>
        <fullName evidence="1">Uncharacterized protein</fullName>
    </submittedName>
</protein>